<sequence>MNNTYKFFKYTLPVFFLFSFTSCIQDDIVDYFAKDTETIESYLAKYDVQYRKTSTLPSSGSVYITPPNEGSREIPTANDLRIFEVKLDLRRFAQERIGDPVFDVEYGDLVGTSLLKDSTYTYAMRRGAICLGATDATLNTIMPNEVLERVFIPSYLAFGGTASSGIGLEFNDIVTLENFQITAQRSALSQASHEAELVLQYAKDSLENFTEIENDTLYNGTSKTVVDEDYYGESQPLELGDYIVKHTITEGKGDVVAIGDTVQVRYEGKFTDQDGEVFDSNTGSDAAKFQVVVFENAKAAQESSVSSTVINGWYKALRTMKIGEKAVFVMPSHTAYWETGDNPNTSDLFKTIRPFKPLVFTIELKEDDQ</sequence>
<protein>
    <recommendedName>
        <fullName evidence="3 6">peptidylprolyl isomerase</fullName>
        <ecNumber evidence="3 6">5.2.1.8</ecNumber>
    </recommendedName>
</protein>
<dbReference type="EC" id="5.2.1.8" evidence="3 6"/>
<keyword evidence="4 6" id="KW-0697">Rotamase</keyword>
<comment type="catalytic activity">
    <reaction evidence="1 6">
        <text>[protein]-peptidylproline (omega=180) = [protein]-peptidylproline (omega=0)</text>
        <dbReference type="Rhea" id="RHEA:16237"/>
        <dbReference type="Rhea" id="RHEA-COMP:10747"/>
        <dbReference type="Rhea" id="RHEA-COMP:10748"/>
        <dbReference type="ChEBI" id="CHEBI:83833"/>
        <dbReference type="ChEBI" id="CHEBI:83834"/>
        <dbReference type="EC" id="5.2.1.8"/>
    </reaction>
</comment>
<dbReference type="InterPro" id="IPR046357">
    <property type="entry name" value="PPIase_dom_sf"/>
</dbReference>
<dbReference type="EMBL" id="JABANE010000101">
    <property type="protein sequence ID" value="NME71504.1"/>
    <property type="molecule type" value="Genomic_DNA"/>
</dbReference>
<organism evidence="8 9">
    <name type="scientific">Flammeovirga aprica JL-4</name>
    <dbReference type="NCBI Taxonomy" id="694437"/>
    <lineage>
        <taxon>Bacteria</taxon>
        <taxon>Pseudomonadati</taxon>
        <taxon>Bacteroidota</taxon>
        <taxon>Cytophagia</taxon>
        <taxon>Cytophagales</taxon>
        <taxon>Flammeovirgaceae</taxon>
        <taxon>Flammeovirga</taxon>
    </lineage>
</organism>
<evidence type="ECO:0000256" key="5">
    <source>
        <dbReference type="ARBA" id="ARBA00023235"/>
    </source>
</evidence>
<dbReference type="PANTHER" id="PTHR43811">
    <property type="entry name" value="FKBP-TYPE PEPTIDYL-PROLYL CIS-TRANS ISOMERASE FKPA"/>
    <property type="match status" value="1"/>
</dbReference>
<dbReference type="SUPFAM" id="SSF54534">
    <property type="entry name" value="FKBP-like"/>
    <property type="match status" value="1"/>
</dbReference>
<reference evidence="8 9" key="1">
    <citation type="submission" date="2020-04" db="EMBL/GenBank/DDBJ databases">
        <title>Flammeovirga sp. SR4, a novel species isolated from seawater.</title>
        <authorList>
            <person name="Wang X."/>
        </authorList>
    </citation>
    <scope>NUCLEOTIDE SEQUENCE [LARGE SCALE GENOMIC DNA]</scope>
    <source>
        <strain evidence="8 9">ATCC 23126</strain>
    </source>
</reference>
<dbReference type="AlphaFoldDB" id="A0A7X9XCC9"/>
<dbReference type="Gene3D" id="3.10.50.40">
    <property type="match status" value="1"/>
</dbReference>
<comment type="caution">
    <text evidence="8">The sequence shown here is derived from an EMBL/GenBank/DDBJ whole genome shotgun (WGS) entry which is preliminary data.</text>
</comment>
<evidence type="ECO:0000256" key="2">
    <source>
        <dbReference type="ARBA" id="ARBA00006577"/>
    </source>
</evidence>
<keyword evidence="5 6" id="KW-0413">Isomerase</keyword>
<dbReference type="Proteomes" id="UP000576082">
    <property type="component" value="Unassembled WGS sequence"/>
</dbReference>
<accession>A0A7X9XCC9</accession>
<keyword evidence="9" id="KW-1185">Reference proteome</keyword>
<dbReference type="PROSITE" id="PS51257">
    <property type="entry name" value="PROKAR_LIPOPROTEIN"/>
    <property type="match status" value="1"/>
</dbReference>
<evidence type="ECO:0000256" key="3">
    <source>
        <dbReference type="ARBA" id="ARBA00013194"/>
    </source>
</evidence>
<comment type="similarity">
    <text evidence="2">Belongs to the FKBP-type PPIase family.</text>
</comment>
<dbReference type="GO" id="GO:0003755">
    <property type="term" value="F:peptidyl-prolyl cis-trans isomerase activity"/>
    <property type="evidence" value="ECO:0007669"/>
    <property type="project" value="UniProtKB-KW"/>
</dbReference>
<dbReference type="Pfam" id="PF00254">
    <property type="entry name" value="FKBP_C"/>
    <property type="match status" value="1"/>
</dbReference>
<evidence type="ECO:0000259" key="7">
    <source>
        <dbReference type="PROSITE" id="PS50059"/>
    </source>
</evidence>
<dbReference type="PROSITE" id="PS50059">
    <property type="entry name" value="FKBP_PPIASE"/>
    <property type="match status" value="1"/>
</dbReference>
<name>A0A7X9XCC9_9BACT</name>
<evidence type="ECO:0000313" key="8">
    <source>
        <dbReference type="EMBL" id="NME71504.1"/>
    </source>
</evidence>
<feature type="domain" description="PPIase FKBP-type" evidence="7">
    <location>
        <begin position="259"/>
        <end position="368"/>
    </location>
</feature>
<evidence type="ECO:0000256" key="1">
    <source>
        <dbReference type="ARBA" id="ARBA00000971"/>
    </source>
</evidence>
<evidence type="ECO:0000313" key="9">
    <source>
        <dbReference type="Proteomes" id="UP000576082"/>
    </source>
</evidence>
<gene>
    <name evidence="8" type="ORF">HHU12_26290</name>
</gene>
<proteinExistence type="inferred from homology"/>
<dbReference type="RefSeq" id="WP_169659720.1">
    <property type="nucleotide sequence ID" value="NZ_JABANE010000101.1"/>
</dbReference>
<evidence type="ECO:0000256" key="6">
    <source>
        <dbReference type="PROSITE-ProRule" id="PRU00277"/>
    </source>
</evidence>
<dbReference type="PANTHER" id="PTHR43811:SF19">
    <property type="entry name" value="39 KDA FK506-BINDING NUCLEAR PROTEIN"/>
    <property type="match status" value="1"/>
</dbReference>
<evidence type="ECO:0000256" key="4">
    <source>
        <dbReference type="ARBA" id="ARBA00023110"/>
    </source>
</evidence>
<dbReference type="InterPro" id="IPR001179">
    <property type="entry name" value="PPIase_FKBP_dom"/>
</dbReference>